<gene>
    <name evidence="6" type="ORF">F5897_001298</name>
</gene>
<evidence type="ECO:0000256" key="4">
    <source>
        <dbReference type="ARBA" id="ARBA00023172"/>
    </source>
</evidence>
<dbReference type="RefSeq" id="WP_183304911.1">
    <property type="nucleotide sequence ID" value="NZ_JACIFD010000013.1"/>
</dbReference>
<evidence type="ECO:0000313" key="7">
    <source>
        <dbReference type="Proteomes" id="UP000571183"/>
    </source>
</evidence>
<organism evidence="6 7">
    <name type="scientific">Canibacter oris</name>
    <dbReference type="NCBI Taxonomy" id="1365628"/>
    <lineage>
        <taxon>Bacteria</taxon>
        <taxon>Bacillati</taxon>
        <taxon>Actinomycetota</taxon>
        <taxon>Actinomycetes</taxon>
        <taxon>Micrococcales</taxon>
        <taxon>Microbacteriaceae</taxon>
        <taxon>Canibacter</taxon>
    </lineage>
</organism>
<proteinExistence type="inferred from homology"/>
<comment type="caution">
    <text evidence="6">The sequence shown here is derived from an EMBL/GenBank/DDBJ whole genome shotgun (WGS) entry which is preliminary data.</text>
</comment>
<feature type="coiled-coil region" evidence="5">
    <location>
        <begin position="107"/>
        <end position="134"/>
    </location>
</feature>
<evidence type="ECO:0000256" key="1">
    <source>
        <dbReference type="ARBA" id="ARBA00003416"/>
    </source>
</evidence>
<dbReference type="PANTHER" id="PTHR30563:SF0">
    <property type="entry name" value="DNA RECOMBINATION PROTEIN RMUC"/>
    <property type="match status" value="1"/>
</dbReference>
<evidence type="ECO:0000313" key="6">
    <source>
        <dbReference type="EMBL" id="MBB4071975.1"/>
    </source>
</evidence>
<dbReference type="InterPro" id="IPR003798">
    <property type="entry name" value="DNA_recombination_RmuC"/>
</dbReference>
<dbReference type="EMBL" id="JACIFD010000013">
    <property type="protein sequence ID" value="MBB4071975.1"/>
    <property type="molecule type" value="Genomic_DNA"/>
</dbReference>
<dbReference type="PANTHER" id="PTHR30563">
    <property type="entry name" value="DNA RECOMBINATION PROTEIN RMUC"/>
    <property type="match status" value="1"/>
</dbReference>
<keyword evidence="4" id="KW-0233">DNA recombination</keyword>
<name>A0A840DJS2_9MICO</name>
<protein>
    <submittedName>
        <fullName evidence="6">DNA recombination protein RmuC</fullName>
    </submittedName>
</protein>
<dbReference type="Pfam" id="PF02646">
    <property type="entry name" value="RmuC"/>
    <property type="match status" value="1"/>
</dbReference>
<evidence type="ECO:0000256" key="3">
    <source>
        <dbReference type="ARBA" id="ARBA00023054"/>
    </source>
</evidence>
<comment type="similarity">
    <text evidence="2">Belongs to the RmuC family.</text>
</comment>
<comment type="function">
    <text evidence="1">Involved in DNA recombination.</text>
</comment>
<keyword evidence="7" id="KW-1185">Reference proteome</keyword>
<dbReference type="AlphaFoldDB" id="A0A840DJS2"/>
<evidence type="ECO:0000256" key="5">
    <source>
        <dbReference type="SAM" id="Coils"/>
    </source>
</evidence>
<reference evidence="6" key="1">
    <citation type="submission" date="2020-08" db="EMBL/GenBank/DDBJ databases">
        <title>Sequencing the genomes of 1000 actinobacteria strains.</title>
        <authorList>
            <person name="Klenk H.-P."/>
        </authorList>
    </citation>
    <scope>NUCLEOTIDE SEQUENCE [LARGE SCALE GENOMIC DNA]</scope>
    <source>
        <strain evidence="6">DSM 27064</strain>
    </source>
</reference>
<evidence type="ECO:0000256" key="2">
    <source>
        <dbReference type="ARBA" id="ARBA00009840"/>
    </source>
</evidence>
<dbReference type="Proteomes" id="UP000571183">
    <property type="component" value="Unassembled WGS sequence"/>
</dbReference>
<dbReference type="GO" id="GO:0006310">
    <property type="term" value="P:DNA recombination"/>
    <property type="evidence" value="ECO:0007669"/>
    <property type="project" value="UniProtKB-KW"/>
</dbReference>
<keyword evidence="3 5" id="KW-0175">Coiled coil</keyword>
<sequence length="421" mass="45438">MTLSVFSAVIFALLGGAVLGAGAAWLLLQRQTHNKLAAAQTAAQRELELAVSGAQLAERTATANMREELAARNAEITQLEGLVAALRDANAKQDAHNAADNQVLQQLAPVAQQLQVLRERVEGLEQQRAAQHGELVGQLQQSAQAEQHLLSTSQQLARALAATNTRGQWGESTLQRLFEATGMQEHIDFTTQSTLQNNSGSSLRPDFLVHLPGERVIAIDAKAPLAALLNLPASATPAELKQAQQAHVAALKKHVKELGGREYQSSLPDSLDMVLAFIPSDDLLGHAFAADPQLHDYAFSHKVMLVSPATLYATLKAVEHSWRKHQISTEAQELHALSTELYKRLSSIAEHLTRLGSSLSKATADYNALLGSIESRFLPTARRIEAIDAALLSDTTKNLPGQKIVQAPRLPAAPELNTETN</sequence>
<accession>A0A840DJS2</accession>